<keyword evidence="1" id="KW-0732">Signal</keyword>
<dbReference type="AlphaFoldDB" id="A0A1I3L8U7"/>
<keyword evidence="3" id="KW-1185">Reference proteome</keyword>
<accession>A0A1I3L8U7</accession>
<sequence>MLTRLALIGLVSLALTGCAVARTGVKATTGVVKTTGKAVF</sequence>
<dbReference type="PROSITE" id="PS51257">
    <property type="entry name" value="PROKAR_LIPOPROTEIN"/>
    <property type="match status" value="1"/>
</dbReference>
<feature type="chain" id="PRO_5011796230" evidence="1">
    <location>
        <begin position="22"/>
        <end position="40"/>
    </location>
</feature>
<dbReference type="Proteomes" id="UP000199630">
    <property type="component" value="Unassembled WGS sequence"/>
</dbReference>
<reference evidence="3" key="1">
    <citation type="submission" date="2016-10" db="EMBL/GenBank/DDBJ databases">
        <authorList>
            <person name="Varghese N."/>
            <person name="Submissions S."/>
        </authorList>
    </citation>
    <scope>NUCLEOTIDE SEQUENCE [LARGE SCALE GENOMIC DNA]</scope>
    <source>
        <strain evidence="3">DSM 26471</strain>
    </source>
</reference>
<dbReference type="STRING" id="588602.SAMN04487991_0934"/>
<dbReference type="EMBL" id="FORH01000001">
    <property type="protein sequence ID" value="SFI81174.1"/>
    <property type="molecule type" value="Genomic_DNA"/>
</dbReference>
<name>A0A1I3L8U7_9RHOB</name>
<gene>
    <name evidence="2" type="ORF">SAMN04487991_0934</name>
</gene>
<protein>
    <submittedName>
        <fullName evidence="2">Uncharacterized protein</fullName>
    </submittedName>
</protein>
<evidence type="ECO:0000313" key="3">
    <source>
        <dbReference type="Proteomes" id="UP000199630"/>
    </source>
</evidence>
<feature type="signal peptide" evidence="1">
    <location>
        <begin position="1"/>
        <end position="21"/>
    </location>
</feature>
<evidence type="ECO:0000256" key="1">
    <source>
        <dbReference type="SAM" id="SignalP"/>
    </source>
</evidence>
<proteinExistence type="predicted"/>
<evidence type="ECO:0000313" key="2">
    <source>
        <dbReference type="EMBL" id="SFI81174.1"/>
    </source>
</evidence>
<organism evidence="2 3">
    <name type="scientific">Celeribacter neptunius</name>
    <dbReference type="NCBI Taxonomy" id="588602"/>
    <lineage>
        <taxon>Bacteria</taxon>
        <taxon>Pseudomonadati</taxon>
        <taxon>Pseudomonadota</taxon>
        <taxon>Alphaproteobacteria</taxon>
        <taxon>Rhodobacterales</taxon>
        <taxon>Roseobacteraceae</taxon>
        <taxon>Celeribacter</taxon>
    </lineage>
</organism>
<dbReference type="RefSeq" id="WP_281245289.1">
    <property type="nucleotide sequence ID" value="NZ_FORH01000001.1"/>
</dbReference>